<name>A0ABV9B470_9ACTN</name>
<dbReference type="Proteomes" id="UP001595839">
    <property type="component" value="Unassembled WGS sequence"/>
</dbReference>
<evidence type="ECO:0000313" key="2">
    <source>
        <dbReference type="Proteomes" id="UP001595839"/>
    </source>
</evidence>
<accession>A0ABV9B470</accession>
<dbReference type="RefSeq" id="WP_381177479.1">
    <property type="nucleotide sequence ID" value="NZ_JBHSFK010000050.1"/>
</dbReference>
<gene>
    <name evidence="1" type="ORF">ACFPIH_47670</name>
</gene>
<dbReference type="EMBL" id="JBHSFK010000050">
    <property type="protein sequence ID" value="MFC4507038.1"/>
    <property type="molecule type" value="Genomic_DNA"/>
</dbReference>
<protein>
    <submittedName>
        <fullName evidence="1">Uncharacterized protein</fullName>
    </submittedName>
</protein>
<comment type="caution">
    <text evidence="1">The sequence shown here is derived from an EMBL/GenBank/DDBJ whole genome shotgun (WGS) entry which is preliminary data.</text>
</comment>
<proteinExistence type="predicted"/>
<evidence type="ECO:0000313" key="1">
    <source>
        <dbReference type="EMBL" id="MFC4507038.1"/>
    </source>
</evidence>
<keyword evidence="2" id="KW-1185">Reference proteome</keyword>
<organism evidence="1 2">
    <name type="scientific">Streptomyces vulcanius</name>
    <dbReference type="NCBI Taxonomy" id="1441876"/>
    <lineage>
        <taxon>Bacteria</taxon>
        <taxon>Bacillati</taxon>
        <taxon>Actinomycetota</taxon>
        <taxon>Actinomycetes</taxon>
        <taxon>Kitasatosporales</taxon>
        <taxon>Streptomycetaceae</taxon>
        <taxon>Streptomyces</taxon>
    </lineage>
</organism>
<reference evidence="2" key="1">
    <citation type="journal article" date="2019" name="Int. J. Syst. Evol. Microbiol.">
        <title>The Global Catalogue of Microorganisms (GCM) 10K type strain sequencing project: providing services to taxonomists for standard genome sequencing and annotation.</title>
        <authorList>
            <consortium name="The Broad Institute Genomics Platform"/>
            <consortium name="The Broad Institute Genome Sequencing Center for Infectious Disease"/>
            <person name="Wu L."/>
            <person name="Ma J."/>
        </authorList>
    </citation>
    <scope>NUCLEOTIDE SEQUENCE [LARGE SCALE GENOMIC DNA]</scope>
    <source>
        <strain evidence="2">CGMCC 4.7177</strain>
    </source>
</reference>
<sequence>MSSQTLEMVASDFLYDSTEKALNELFAAPPAMEAHVDARFDKGNDTIVIDGVKFYAKRVDYHREMDEKFVQWVMDTRQEYPIYGDPSSADGESLELWAKSITDKYFGSPYLSGIDTDGYESFMPNGVKGQFFRYDDEMYVALWQQCTGYSARTRPMVFHVSCLEASYLLDDDKATAYCTECEDVVFDIESGGQHVKRIDRNGNEIDDGETVSFDDLVARPVCPKCGTDLRVEAAQV</sequence>